<dbReference type="RefSeq" id="WP_188583105.1">
    <property type="nucleotide sequence ID" value="NZ_BMDZ01000132.1"/>
</dbReference>
<dbReference type="Gene3D" id="3.40.630.30">
    <property type="match status" value="1"/>
</dbReference>
<name>A0ABQ1JD58_9PROT</name>
<evidence type="ECO:0000259" key="1">
    <source>
        <dbReference type="PROSITE" id="PS51186"/>
    </source>
</evidence>
<evidence type="ECO:0000313" key="3">
    <source>
        <dbReference type="Proteomes" id="UP000603352"/>
    </source>
</evidence>
<dbReference type="SUPFAM" id="SSF55729">
    <property type="entry name" value="Acyl-CoA N-acyltransferases (Nat)"/>
    <property type="match status" value="1"/>
</dbReference>
<dbReference type="EMBL" id="BMDZ01000132">
    <property type="protein sequence ID" value="GGB63265.1"/>
    <property type="molecule type" value="Genomic_DNA"/>
</dbReference>
<dbReference type="Pfam" id="PF00583">
    <property type="entry name" value="Acetyltransf_1"/>
    <property type="match status" value="1"/>
</dbReference>
<dbReference type="PROSITE" id="PS51186">
    <property type="entry name" value="GNAT"/>
    <property type="match status" value="1"/>
</dbReference>
<reference evidence="3" key="1">
    <citation type="journal article" date="2019" name="Int. J. Syst. Evol. Microbiol.">
        <title>The Global Catalogue of Microorganisms (GCM) 10K type strain sequencing project: providing services to taxonomists for standard genome sequencing and annotation.</title>
        <authorList>
            <consortium name="The Broad Institute Genomics Platform"/>
            <consortium name="The Broad Institute Genome Sequencing Center for Infectious Disease"/>
            <person name="Wu L."/>
            <person name="Ma J."/>
        </authorList>
    </citation>
    <scope>NUCLEOTIDE SEQUENCE [LARGE SCALE GENOMIC DNA]</scope>
    <source>
        <strain evidence="3">CGMCC 1.10188</strain>
    </source>
</reference>
<dbReference type="InterPro" id="IPR016181">
    <property type="entry name" value="Acyl_CoA_acyltransferase"/>
</dbReference>
<proteinExistence type="predicted"/>
<organism evidence="2 3">
    <name type="scientific">Tistrella bauzanensis</name>
    <dbReference type="NCBI Taxonomy" id="657419"/>
    <lineage>
        <taxon>Bacteria</taxon>
        <taxon>Pseudomonadati</taxon>
        <taxon>Pseudomonadota</taxon>
        <taxon>Alphaproteobacteria</taxon>
        <taxon>Geminicoccales</taxon>
        <taxon>Geminicoccaceae</taxon>
        <taxon>Tistrella</taxon>
    </lineage>
</organism>
<gene>
    <name evidence="2" type="ORF">GCM10011505_49800</name>
</gene>
<dbReference type="Proteomes" id="UP000603352">
    <property type="component" value="Unassembled WGS sequence"/>
</dbReference>
<keyword evidence="3" id="KW-1185">Reference proteome</keyword>
<dbReference type="InterPro" id="IPR000182">
    <property type="entry name" value="GNAT_dom"/>
</dbReference>
<comment type="caution">
    <text evidence="2">The sequence shown here is derived from an EMBL/GenBank/DDBJ whole genome shotgun (WGS) entry which is preliminary data.</text>
</comment>
<protein>
    <submittedName>
        <fullName evidence="2">N-acetyltransferase GCN5</fullName>
    </submittedName>
</protein>
<accession>A0ABQ1JD58</accession>
<dbReference type="CDD" id="cd04301">
    <property type="entry name" value="NAT_SF"/>
    <property type="match status" value="1"/>
</dbReference>
<sequence>MTDDITAPDHQNLPFRMPEALTAQGLAVRPRGADDTGFLRDLYISFRWAELANGTDWPEETRRAFLADQFRLQDHHYTTHYLTTAFLIITRHGVPVGRLYIDHGVDEIRLVDIILLPEYTGQGWGTAMIRVLIDEAAATGRHVGLHVESYNPARRLYQRLGFTDRKLHGPYVFMTWGHYTGETDLSDGQLNTI</sequence>
<feature type="domain" description="N-acetyltransferase" evidence="1">
    <location>
        <begin position="26"/>
        <end position="186"/>
    </location>
</feature>
<evidence type="ECO:0000313" key="2">
    <source>
        <dbReference type="EMBL" id="GGB63265.1"/>
    </source>
</evidence>